<dbReference type="InterPro" id="IPR004839">
    <property type="entry name" value="Aminotransferase_I/II_large"/>
</dbReference>
<organism evidence="6 7">
    <name type="scientific">Tectimicrobiota bacterium</name>
    <dbReference type="NCBI Taxonomy" id="2528274"/>
    <lineage>
        <taxon>Bacteria</taxon>
        <taxon>Pseudomonadati</taxon>
        <taxon>Nitrospinota/Tectimicrobiota group</taxon>
        <taxon>Candidatus Tectimicrobiota</taxon>
    </lineage>
</organism>
<dbReference type="GO" id="GO:0030170">
    <property type="term" value="F:pyridoxal phosphate binding"/>
    <property type="evidence" value="ECO:0007669"/>
    <property type="project" value="InterPro"/>
</dbReference>
<name>A0A937VWU6_UNCTE</name>
<dbReference type="AlphaFoldDB" id="A0A937VWU6"/>
<keyword evidence="3 4" id="KW-0663">Pyridoxal phosphate</keyword>
<gene>
    <name evidence="6" type="ORF">FJZ47_01815</name>
</gene>
<feature type="domain" description="Aminotransferase class I/classII large" evidence="5">
    <location>
        <begin position="43"/>
        <end position="381"/>
    </location>
</feature>
<reference evidence="6" key="1">
    <citation type="submission" date="2019-03" db="EMBL/GenBank/DDBJ databases">
        <title>Lake Tanganyika Metagenome-Assembled Genomes (MAGs).</title>
        <authorList>
            <person name="Tran P."/>
        </authorList>
    </citation>
    <scope>NUCLEOTIDE SEQUENCE</scope>
    <source>
        <strain evidence="6">K_DeepCast_65m_m2_066</strain>
    </source>
</reference>
<dbReference type="InterPro" id="IPR015424">
    <property type="entry name" value="PyrdxlP-dep_Trfase"/>
</dbReference>
<evidence type="ECO:0000256" key="3">
    <source>
        <dbReference type="ARBA" id="ARBA00022898"/>
    </source>
</evidence>
<dbReference type="InterPro" id="IPR015421">
    <property type="entry name" value="PyrdxlP-dep_Trfase_major"/>
</dbReference>
<protein>
    <submittedName>
        <fullName evidence="6">Pyridoxal phosphate-dependent aminotransferase family protein</fullName>
    </submittedName>
</protein>
<dbReference type="Proteomes" id="UP000712673">
    <property type="component" value="Unassembled WGS sequence"/>
</dbReference>
<dbReference type="Gene3D" id="3.90.1150.10">
    <property type="entry name" value="Aspartate Aminotransferase, domain 1"/>
    <property type="match status" value="1"/>
</dbReference>
<dbReference type="Pfam" id="PF00155">
    <property type="entry name" value="Aminotran_1_2"/>
    <property type="match status" value="1"/>
</dbReference>
<comment type="caution">
    <text evidence="6">The sequence shown here is derived from an EMBL/GenBank/DDBJ whole genome shotgun (WGS) entry which is preliminary data.</text>
</comment>
<evidence type="ECO:0000256" key="2">
    <source>
        <dbReference type="ARBA" id="ARBA00022679"/>
    </source>
</evidence>
<accession>A0A937VWU6</accession>
<evidence type="ECO:0000313" key="7">
    <source>
        <dbReference type="Proteomes" id="UP000712673"/>
    </source>
</evidence>
<dbReference type="InterPro" id="IPR050087">
    <property type="entry name" value="AON_synthase_class-II"/>
</dbReference>
<dbReference type="InterPro" id="IPR015422">
    <property type="entry name" value="PyrdxlP-dep_Trfase_small"/>
</dbReference>
<dbReference type="InterPro" id="IPR001917">
    <property type="entry name" value="Aminotrans_II_pyridoxalP_BS"/>
</dbReference>
<evidence type="ECO:0000259" key="5">
    <source>
        <dbReference type="Pfam" id="PF00155"/>
    </source>
</evidence>
<dbReference type="EMBL" id="VGLS01000028">
    <property type="protein sequence ID" value="MBM3222529.1"/>
    <property type="molecule type" value="Genomic_DNA"/>
</dbReference>
<evidence type="ECO:0000313" key="6">
    <source>
        <dbReference type="EMBL" id="MBM3222529.1"/>
    </source>
</evidence>
<evidence type="ECO:0000256" key="1">
    <source>
        <dbReference type="ARBA" id="ARBA00001933"/>
    </source>
</evidence>
<dbReference type="SUPFAM" id="SSF53383">
    <property type="entry name" value="PLP-dependent transferases"/>
    <property type="match status" value="1"/>
</dbReference>
<keyword evidence="2" id="KW-0808">Transferase</keyword>
<dbReference type="PANTHER" id="PTHR13693:SF3">
    <property type="entry name" value="LD36009P"/>
    <property type="match status" value="1"/>
</dbReference>
<keyword evidence="6" id="KW-0032">Aminotransferase</keyword>
<dbReference type="GO" id="GO:0008483">
    <property type="term" value="F:transaminase activity"/>
    <property type="evidence" value="ECO:0007669"/>
    <property type="project" value="UniProtKB-KW"/>
</dbReference>
<sequence length="394" mass="43116">MKLLEKCRNFTEAAAIREMGWYPYFKVVESEQGAEAIVDGRRMIMMGSNNYLGLTNHAKVKEAVIRAVKQYGTGCTGSRYLNGTLSLHVEAEERLARFMGAEATLLFSTGYQTNVGTISALVGKGDFVITDRLDHASILDGCRQSFGKTLKFRHNDMADLERILQRLGPDTGKMVVVDGVFSMEGSIANLPDIAKLCQSYNAVLMVDDAHSIGVLGENGRGTGEHFGIEHAVHISMGTFSKSFASMGGFIATEFSTIDYIKHHSRPLIFSASMAPATIAAVLAALEIIEQEPERREHLWRNAAHLRNGLQELGFNTGRSATPIIPVILGEDTLTFQFWRALFDRGIFTNAAVRQAVAPGSSLLRTSVIATHTAAQIDRVLDIFAEVGRALHVIP</sequence>
<proteinExistence type="inferred from homology"/>
<dbReference type="PANTHER" id="PTHR13693">
    <property type="entry name" value="CLASS II AMINOTRANSFERASE/8-AMINO-7-OXONONANOATE SYNTHASE"/>
    <property type="match status" value="1"/>
</dbReference>
<comment type="similarity">
    <text evidence="4">Belongs to the class-II pyridoxal-phosphate-dependent aminotransferase family.</text>
</comment>
<comment type="cofactor">
    <cofactor evidence="1 4">
        <name>pyridoxal 5'-phosphate</name>
        <dbReference type="ChEBI" id="CHEBI:597326"/>
    </cofactor>
</comment>
<dbReference type="PROSITE" id="PS00599">
    <property type="entry name" value="AA_TRANSFER_CLASS_2"/>
    <property type="match status" value="1"/>
</dbReference>
<dbReference type="CDD" id="cd06454">
    <property type="entry name" value="KBL_like"/>
    <property type="match status" value="1"/>
</dbReference>
<evidence type="ECO:0000256" key="4">
    <source>
        <dbReference type="RuleBase" id="RU003693"/>
    </source>
</evidence>
<dbReference type="Gene3D" id="3.40.640.10">
    <property type="entry name" value="Type I PLP-dependent aspartate aminotransferase-like (Major domain)"/>
    <property type="match status" value="1"/>
</dbReference>